<reference evidence="2" key="1">
    <citation type="submission" date="2020-04" db="EMBL/GenBank/DDBJ databases">
        <authorList>
            <person name="Chiriac C."/>
            <person name="Salcher M."/>
            <person name="Ghai R."/>
            <person name="Kavagutti S V."/>
        </authorList>
    </citation>
    <scope>NUCLEOTIDE SEQUENCE</scope>
</reference>
<evidence type="ECO:0000313" key="2">
    <source>
        <dbReference type="EMBL" id="CAB4139189.1"/>
    </source>
</evidence>
<protein>
    <submittedName>
        <fullName evidence="2">Uncharacterized protein</fullName>
    </submittedName>
</protein>
<gene>
    <name evidence="2" type="ORF">UFOVP350_48</name>
</gene>
<accession>A0A6J5M5W3</accession>
<feature type="transmembrane region" description="Helical" evidence="1">
    <location>
        <begin position="40"/>
        <end position="56"/>
    </location>
</feature>
<keyword evidence="1" id="KW-0812">Transmembrane</keyword>
<keyword evidence="1" id="KW-1133">Transmembrane helix</keyword>
<name>A0A6J5M5W3_9CAUD</name>
<evidence type="ECO:0000256" key="1">
    <source>
        <dbReference type="SAM" id="Phobius"/>
    </source>
</evidence>
<dbReference type="EMBL" id="LR796362">
    <property type="protein sequence ID" value="CAB4139189.1"/>
    <property type="molecule type" value="Genomic_DNA"/>
</dbReference>
<sequence length="165" mass="18756">MSKTEDVLKGKDRDEIEFIHEQVKEYYNATVTLYRRTTELSYVAVGAALLVLGMLFENKAGFIEIIMAVTAVLLVMWNMRTEKFYTEGSPLSMWGSNFFTGENRGVDKYLVFLIENMAERTNQNDEVNRMRSARLKGAVSLLVISLLCWFLGGLGAGSWPHLWGL</sequence>
<feature type="transmembrane region" description="Helical" evidence="1">
    <location>
        <begin position="138"/>
        <end position="159"/>
    </location>
</feature>
<organism evidence="2">
    <name type="scientific">uncultured Caudovirales phage</name>
    <dbReference type="NCBI Taxonomy" id="2100421"/>
    <lineage>
        <taxon>Viruses</taxon>
        <taxon>Duplodnaviria</taxon>
        <taxon>Heunggongvirae</taxon>
        <taxon>Uroviricota</taxon>
        <taxon>Caudoviricetes</taxon>
        <taxon>Peduoviridae</taxon>
        <taxon>Maltschvirus</taxon>
        <taxon>Maltschvirus maltsch</taxon>
    </lineage>
</organism>
<proteinExistence type="predicted"/>
<keyword evidence="1" id="KW-0472">Membrane</keyword>
<feature type="transmembrane region" description="Helical" evidence="1">
    <location>
        <begin position="62"/>
        <end position="79"/>
    </location>
</feature>